<dbReference type="AlphaFoldDB" id="A0A5S4FAJ9"/>
<protein>
    <submittedName>
        <fullName evidence="2">Uncharacterized protein</fullName>
    </submittedName>
</protein>
<evidence type="ECO:0000313" key="3">
    <source>
        <dbReference type="Proteomes" id="UP000309128"/>
    </source>
</evidence>
<dbReference type="RefSeq" id="WP_138669535.1">
    <property type="nucleotide sequence ID" value="NZ_VCKY01000114.1"/>
</dbReference>
<sequence>MVQFRAMHDDLAETQAVLLRVIEVLREHAPDLVVEDPTSLEHRGGGGRFTFAVLRVPGGPRPQRVKSERVDQPAGDGVPDRPQPRRRRGLPRGG</sequence>
<name>A0A5S4FAJ9_9ACTN</name>
<gene>
    <name evidence="2" type="ORF">ETD86_29560</name>
</gene>
<accession>A0A5S4FAJ9</accession>
<dbReference type="Proteomes" id="UP000309128">
    <property type="component" value="Unassembled WGS sequence"/>
</dbReference>
<comment type="caution">
    <text evidence="2">The sequence shown here is derived from an EMBL/GenBank/DDBJ whole genome shotgun (WGS) entry which is preliminary data.</text>
</comment>
<keyword evidence="3" id="KW-1185">Reference proteome</keyword>
<feature type="compositionally biased region" description="Basic residues" evidence="1">
    <location>
        <begin position="84"/>
        <end position="94"/>
    </location>
</feature>
<feature type="region of interest" description="Disordered" evidence="1">
    <location>
        <begin position="37"/>
        <end position="94"/>
    </location>
</feature>
<organism evidence="2 3">
    <name type="scientific">Nonomuraea turkmeniaca</name>
    <dbReference type="NCBI Taxonomy" id="103838"/>
    <lineage>
        <taxon>Bacteria</taxon>
        <taxon>Bacillati</taxon>
        <taxon>Actinomycetota</taxon>
        <taxon>Actinomycetes</taxon>
        <taxon>Streptosporangiales</taxon>
        <taxon>Streptosporangiaceae</taxon>
        <taxon>Nonomuraea</taxon>
    </lineage>
</organism>
<proteinExistence type="predicted"/>
<evidence type="ECO:0000256" key="1">
    <source>
        <dbReference type="SAM" id="MobiDB-lite"/>
    </source>
</evidence>
<dbReference type="EMBL" id="VCKY01000114">
    <property type="protein sequence ID" value="TMR14095.1"/>
    <property type="molecule type" value="Genomic_DNA"/>
</dbReference>
<reference evidence="2 3" key="1">
    <citation type="submission" date="2019-05" db="EMBL/GenBank/DDBJ databases">
        <title>Draft genome sequence of Nonomuraea turkmeniaca DSM 43926.</title>
        <authorList>
            <person name="Saricaoglu S."/>
            <person name="Isik K."/>
        </authorList>
    </citation>
    <scope>NUCLEOTIDE SEQUENCE [LARGE SCALE GENOMIC DNA]</scope>
    <source>
        <strain evidence="2 3">DSM 43926</strain>
    </source>
</reference>
<evidence type="ECO:0000313" key="2">
    <source>
        <dbReference type="EMBL" id="TMR14095.1"/>
    </source>
</evidence>